<proteinExistence type="predicted"/>
<protein>
    <submittedName>
        <fullName evidence="3">Uncharacterized protein</fullName>
    </submittedName>
</protein>
<evidence type="ECO:0000313" key="3">
    <source>
        <dbReference type="EMBL" id="QIM10832.1"/>
    </source>
</evidence>
<gene>
    <name evidence="3" type="ORF">Muribac1_0410</name>
</gene>
<dbReference type="AlphaFoldDB" id="A0A6G8F3T9"/>
<reference evidence="3" key="1">
    <citation type="journal article" date="2020" name="J. ISSAAS">
        <title>Lactobacilli and other gastrointestinal microbiota of Peromyscus leucopus, reservoir host for agents of Lyme disease and other zoonoses in North America.</title>
        <authorList>
            <person name="Milovic A."/>
            <person name="Bassam K."/>
            <person name="Shao H."/>
            <person name="Chatzistamou I."/>
            <person name="Tufts D.M."/>
            <person name="Diuk-Wasser M."/>
            <person name="Barbour A.G."/>
        </authorList>
    </citation>
    <scope>NUCLEOTIDE SEQUENCE</scope>
    <source>
        <strain evidence="3">LL71</strain>
    </source>
</reference>
<feature type="transmembrane region" description="Helical" evidence="2">
    <location>
        <begin position="7"/>
        <end position="28"/>
    </location>
</feature>
<dbReference type="PROSITE" id="PS51257">
    <property type="entry name" value="PROKAR_LIPOPROTEIN"/>
    <property type="match status" value="1"/>
</dbReference>
<keyword evidence="2" id="KW-0472">Membrane</keyword>
<organism evidence="3">
    <name type="scientific">uncultured Muribaculaceae bacterium</name>
    <dbReference type="NCBI Taxonomy" id="2301481"/>
    <lineage>
        <taxon>Bacteria</taxon>
        <taxon>Pseudomonadati</taxon>
        <taxon>Bacteroidota</taxon>
        <taxon>Bacteroidia</taxon>
        <taxon>Bacteroidales</taxon>
        <taxon>Muribaculaceae</taxon>
        <taxon>environmental samples</taxon>
    </lineage>
</organism>
<sequence>MNKNQKIIIYGGGAALACLVALIVVLIISNARRTDEVNAAREETENLRLANDRLLLTNEFNQLNADFNQYEDQQRYLKNDSLVQKYNEARLKVEGLLTELNQEKKSNAANRKRIKDLEAEIATLKGILKHYLEEIKRLGEENEGLKKEIEQVNQRNQQLASHLSATTSQNEQLTQTVKLAKKLNITGVSLQAYNKKGKREKNITKARQLGVSFIVSPNNTAAAGMKDFYIRIVSPEGSLLGNGGSFNLDGSTVQCTSHRQIEYANEEVSVSVYWDVNTTLTPGDYTVEVFSDGYRLAAKHFTMKK</sequence>
<evidence type="ECO:0000256" key="2">
    <source>
        <dbReference type="SAM" id="Phobius"/>
    </source>
</evidence>
<keyword evidence="2" id="KW-0812">Transmembrane</keyword>
<feature type="coiled-coil region" evidence="1">
    <location>
        <begin position="53"/>
        <end position="162"/>
    </location>
</feature>
<evidence type="ECO:0000256" key="1">
    <source>
        <dbReference type="SAM" id="Coils"/>
    </source>
</evidence>
<dbReference type="EMBL" id="MT002444">
    <property type="protein sequence ID" value="QIM10832.1"/>
    <property type="molecule type" value="Genomic_DNA"/>
</dbReference>
<accession>A0A6G8F3T9</accession>
<keyword evidence="2" id="KW-1133">Transmembrane helix</keyword>
<name>A0A6G8F3T9_9BACT</name>
<keyword evidence="1" id="KW-0175">Coiled coil</keyword>